<dbReference type="STRING" id="1179773.BN6_43460"/>
<name>K0K539_SACES</name>
<dbReference type="PATRIC" id="fig|1179773.3.peg.4350"/>
<evidence type="ECO:0000313" key="2">
    <source>
        <dbReference type="EMBL" id="CCH31628.1"/>
    </source>
</evidence>
<evidence type="ECO:0000256" key="1">
    <source>
        <dbReference type="SAM" id="Phobius"/>
    </source>
</evidence>
<dbReference type="Proteomes" id="UP000006281">
    <property type="component" value="Chromosome"/>
</dbReference>
<dbReference type="EMBL" id="HE804045">
    <property type="protein sequence ID" value="CCH31628.1"/>
    <property type="molecule type" value="Genomic_DNA"/>
</dbReference>
<dbReference type="KEGG" id="sesp:BN6_43460"/>
<accession>K0K539</accession>
<protein>
    <submittedName>
        <fullName evidence="2">Uncharacterized protein</fullName>
    </submittedName>
</protein>
<dbReference type="eggNOG" id="COG1613">
    <property type="taxonomic scope" value="Bacteria"/>
</dbReference>
<sequence>MITPGWGTRGQVNVVKRQVSVGLAVVLVLAVVAVIVWGREDDGATAGDLTTVRGVIGSEKQAFFTDQRVVDAFARHGLRIEVDTAGSRQLATTVDLGKYEFAFPSSSPAAQKIQRDRKVTAVHTPFQSPMAVATFEPIVGLLTAAGVVRKGAGDYQVLDVPRYLELAKAGTRWDQLPGNTAYPARKNVLVTTTDPRESNSAAMYLAIASFVANGNAVVSSPEQEAKVLPDVARLFLDQGYTQNSTEGPFEDYLSAGMGKTPLALIYESQFLGRQVRGDGSIRPDMRMLYPAPTVYSKHTLVPLSGNGDRVGQLLSTDPGLGRLAASHGFRTTDPKLFAEAVAQAGASAPADLVDTVEPPSFETLERLLDEVKKRY</sequence>
<organism evidence="2 3">
    <name type="scientific">Saccharothrix espanaensis (strain ATCC 51144 / DSM 44229 / JCM 9112 / NBRC 15066 / NRRL 15764)</name>
    <dbReference type="NCBI Taxonomy" id="1179773"/>
    <lineage>
        <taxon>Bacteria</taxon>
        <taxon>Bacillati</taxon>
        <taxon>Actinomycetota</taxon>
        <taxon>Actinomycetes</taxon>
        <taxon>Pseudonocardiales</taxon>
        <taxon>Pseudonocardiaceae</taxon>
        <taxon>Saccharothrix</taxon>
    </lineage>
</organism>
<evidence type="ECO:0000313" key="3">
    <source>
        <dbReference type="Proteomes" id="UP000006281"/>
    </source>
</evidence>
<reference evidence="2 3" key="1">
    <citation type="journal article" date="2012" name="BMC Genomics">
        <title>Complete genome sequence of Saccharothrix espanaensis DSM 44229T and comparison to the other completely sequenced Pseudonocardiaceae.</title>
        <authorList>
            <person name="Strobel T."/>
            <person name="Al-Dilaimi A."/>
            <person name="Blom J."/>
            <person name="Gessner A."/>
            <person name="Kalinowski J."/>
            <person name="Luzhetska M."/>
            <person name="Puhler A."/>
            <person name="Szczepanowski R."/>
            <person name="Bechthold A."/>
            <person name="Ruckert C."/>
        </authorList>
    </citation>
    <scope>NUCLEOTIDE SEQUENCE [LARGE SCALE GENOMIC DNA]</scope>
    <source>
        <strain evidence="3">ATCC 51144 / DSM 44229 / JCM 9112 / NBRC 15066 / NRRL 15764</strain>
    </source>
</reference>
<proteinExistence type="predicted"/>
<keyword evidence="1" id="KW-0812">Transmembrane</keyword>
<keyword evidence="1" id="KW-1133">Transmembrane helix</keyword>
<dbReference type="AlphaFoldDB" id="K0K539"/>
<keyword evidence="3" id="KW-1185">Reference proteome</keyword>
<feature type="transmembrane region" description="Helical" evidence="1">
    <location>
        <begin position="21"/>
        <end position="38"/>
    </location>
</feature>
<keyword evidence="1" id="KW-0472">Membrane</keyword>
<dbReference type="HOGENOM" id="CLU_028459_1_0_11"/>
<gene>
    <name evidence="2" type="ordered locus">BN6_43460</name>
</gene>